<reference evidence="3" key="1">
    <citation type="submission" date="2014-04" db="EMBL/GenBank/DDBJ databases">
        <title>Evolutionary Origins and Diversification of the Mycorrhizal Mutualists.</title>
        <authorList>
            <consortium name="DOE Joint Genome Institute"/>
            <consortium name="Mycorrhizal Genomics Consortium"/>
            <person name="Kohler A."/>
            <person name="Kuo A."/>
            <person name="Nagy L.G."/>
            <person name="Floudas D."/>
            <person name="Copeland A."/>
            <person name="Barry K.W."/>
            <person name="Cichocki N."/>
            <person name="Veneault-Fourrey C."/>
            <person name="LaButti K."/>
            <person name="Lindquist E.A."/>
            <person name="Lipzen A."/>
            <person name="Lundell T."/>
            <person name="Morin E."/>
            <person name="Murat C."/>
            <person name="Riley R."/>
            <person name="Ohm R."/>
            <person name="Sun H."/>
            <person name="Tunlid A."/>
            <person name="Henrissat B."/>
            <person name="Grigoriev I.V."/>
            <person name="Hibbett D.S."/>
            <person name="Martin F."/>
        </authorList>
    </citation>
    <scope>NUCLEOTIDE SEQUENCE [LARGE SCALE GENOMIC DNA]</scope>
    <source>
        <strain evidence="3">FD-334 SS-4</strain>
    </source>
</reference>
<name>A0A0D2LIX5_HYPSF</name>
<feature type="transmembrane region" description="Helical" evidence="1">
    <location>
        <begin position="31"/>
        <end position="53"/>
    </location>
</feature>
<evidence type="ECO:0000256" key="1">
    <source>
        <dbReference type="SAM" id="Phobius"/>
    </source>
</evidence>
<evidence type="ECO:0000313" key="2">
    <source>
        <dbReference type="EMBL" id="KJA27587.1"/>
    </source>
</evidence>
<dbReference type="AlphaFoldDB" id="A0A0D2LIX5"/>
<gene>
    <name evidence="2" type="ORF">HYPSUDRAFT_862395</name>
</gene>
<sequence length="77" mass="8546">MFAYYGTIFSTTTARDLLSSSSKPPPGSSSLPEIFCLSLLSCAYIHCYLSLFLNRRLLLLHICTCYTYSEIASSPHA</sequence>
<keyword evidence="1" id="KW-0472">Membrane</keyword>
<keyword evidence="1" id="KW-1133">Transmembrane helix</keyword>
<proteinExistence type="predicted"/>
<dbReference type="EMBL" id="KN817523">
    <property type="protein sequence ID" value="KJA27587.1"/>
    <property type="molecule type" value="Genomic_DNA"/>
</dbReference>
<dbReference type="Proteomes" id="UP000054270">
    <property type="component" value="Unassembled WGS sequence"/>
</dbReference>
<accession>A0A0D2LIX5</accession>
<keyword evidence="1" id="KW-0812">Transmembrane</keyword>
<keyword evidence="3" id="KW-1185">Reference proteome</keyword>
<protein>
    <submittedName>
        <fullName evidence="2">Uncharacterized protein</fullName>
    </submittedName>
</protein>
<organism evidence="2 3">
    <name type="scientific">Hypholoma sublateritium (strain FD-334 SS-4)</name>
    <dbReference type="NCBI Taxonomy" id="945553"/>
    <lineage>
        <taxon>Eukaryota</taxon>
        <taxon>Fungi</taxon>
        <taxon>Dikarya</taxon>
        <taxon>Basidiomycota</taxon>
        <taxon>Agaricomycotina</taxon>
        <taxon>Agaricomycetes</taxon>
        <taxon>Agaricomycetidae</taxon>
        <taxon>Agaricales</taxon>
        <taxon>Agaricineae</taxon>
        <taxon>Strophariaceae</taxon>
        <taxon>Hypholoma</taxon>
    </lineage>
</organism>
<evidence type="ECO:0000313" key="3">
    <source>
        <dbReference type="Proteomes" id="UP000054270"/>
    </source>
</evidence>